<organism evidence="1 2">
    <name type="scientific">Brachionus plicatilis</name>
    <name type="common">Marine rotifer</name>
    <name type="synonym">Brachionus muelleri</name>
    <dbReference type="NCBI Taxonomy" id="10195"/>
    <lineage>
        <taxon>Eukaryota</taxon>
        <taxon>Metazoa</taxon>
        <taxon>Spiralia</taxon>
        <taxon>Gnathifera</taxon>
        <taxon>Rotifera</taxon>
        <taxon>Eurotatoria</taxon>
        <taxon>Monogononta</taxon>
        <taxon>Pseudotrocha</taxon>
        <taxon>Ploima</taxon>
        <taxon>Brachionidae</taxon>
        <taxon>Brachionus</taxon>
    </lineage>
</organism>
<sequence>MRGKLTQLKSMSAKSANPLVLTSSKWLGLAKCEFLCVSVLRRDVLVMMLGMDIMALSKPAGSSFFACFSFTGTRQFGARSNCAQPGHSGSRTRCHTVGNRPTNLGAGRSVGLGRSRRQTFCRIRDTQSWPGCWNFLTVCSAWYFWVWSAEF</sequence>
<protein>
    <submittedName>
        <fullName evidence="1">Uncharacterized protein</fullName>
    </submittedName>
</protein>
<reference evidence="1 2" key="1">
    <citation type="journal article" date="2018" name="Sci. Rep.">
        <title>Genomic signatures of local adaptation to the degree of environmental predictability in rotifers.</title>
        <authorList>
            <person name="Franch-Gras L."/>
            <person name="Hahn C."/>
            <person name="Garcia-Roger E.M."/>
            <person name="Carmona M.J."/>
            <person name="Serra M."/>
            <person name="Gomez A."/>
        </authorList>
    </citation>
    <scope>NUCLEOTIDE SEQUENCE [LARGE SCALE GENOMIC DNA]</scope>
    <source>
        <strain evidence="1">HYR1</strain>
    </source>
</reference>
<evidence type="ECO:0000313" key="2">
    <source>
        <dbReference type="Proteomes" id="UP000276133"/>
    </source>
</evidence>
<gene>
    <name evidence="1" type="ORF">BpHYR1_030500</name>
</gene>
<proteinExistence type="predicted"/>
<keyword evidence="2" id="KW-1185">Reference proteome</keyword>
<evidence type="ECO:0000313" key="1">
    <source>
        <dbReference type="EMBL" id="RNA19691.1"/>
    </source>
</evidence>
<accession>A0A3M7R8E3</accession>
<comment type="caution">
    <text evidence="1">The sequence shown here is derived from an EMBL/GenBank/DDBJ whole genome shotgun (WGS) entry which is preliminary data.</text>
</comment>
<dbReference type="Proteomes" id="UP000276133">
    <property type="component" value="Unassembled WGS sequence"/>
</dbReference>
<dbReference type="EMBL" id="REGN01003995">
    <property type="protein sequence ID" value="RNA19691.1"/>
    <property type="molecule type" value="Genomic_DNA"/>
</dbReference>
<dbReference type="AlphaFoldDB" id="A0A3M7R8E3"/>
<name>A0A3M7R8E3_BRAPC</name>